<proteinExistence type="inferred from homology"/>
<dbReference type="AlphaFoldDB" id="A0A152A128"/>
<dbReference type="STRING" id="361077.A0A152A128"/>
<evidence type="ECO:0000256" key="1">
    <source>
        <dbReference type="ARBA" id="ARBA00005913"/>
    </source>
</evidence>
<dbReference type="GO" id="GO:0032418">
    <property type="term" value="P:lysosome localization"/>
    <property type="evidence" value="ECO:0007669"/>
    <property type="project" value="TreeGrafter"/>
</dbReference>
<dbReference type="GO" id="GO:0099078">
    <property type="term" value="C:BORC complex"/>
    <property type="evidence" value="ECO:0007669"/>
    <property type="project" value="TreeGrafter"/>
</dbReference>
<evidence type="ECO:0000259" key="2">
    <source>
        <dbReference type="Pfam" id="PF10241"/>
    </source>
</evidence>
<dbReference type="InterPro" id="IPR019371">
    <property type="entry name" value="KxDL_dom"/>
</dbReference>
<dbReference type="PANTHER" id="PTHR13511">
    <property type="entry name" value="KXDL MOTIF-CONTAINING PROTEIN 1"/>
    <property type="match status" value="1"/>
</dbReference>
<evidence type="ECO:0000313" key="3">
    <source>
        <dbReference type="EMBL" id="KYQ99951.1"/>
    </source>
</evidence>
<reference evidence="3 4" key="1">
    <citation type="submission" date="2015-12" db="EMBL/GenBank/DDBJ databases">
        <title>Dictyostelia acquired genes for synthesis and detection of signals that induce cell-type specialization by lateral gene transfer from prokaryotes.</title>
        <authorList>
            <person name="Gloeckner G."/>
            <person name="Schaap P."/>
        </authorList>
    </citation>
    <scope>NUCLEOTIDE SEQUENCE [LARGE SCALE GENOMIC DNA]</scope>
    <source>
        <strain evidence="3 4">TK</strain>
    </source>
</reference>
<organism evidence="3 4">
    <name type="scientific">Tieghemostelium lacteum</name>
    <name type="common">Slime mold</name>
    <name type="synonym">Dictyostelium lacteum</name>
    <dbReference type="NCBI Taxonomy" id="361077"/>
    <lineage>
        <taxon>Eukaryota</taxon>
        <taxon>Amoebozoa</taxon>
        <taxon>Evosea</taxon>
        <taxon>Eumycetozoa</taxon>
        <taxon>Dictyostelia</taxon>
        <taxon>Dictyosteliales</taxon>
        <taxon>Raperosteliaceae</taxon>
        <taxon>Tieghemostelium</taxon>
    </lineage>
</organism>
<accession>A0A152A128</accession>
<keyword evidence="4" id="KW-1185">Reference proteome</keyword>
<evidence type="ECO:0000313" key="4">
    <source>
        <dbReference type="Proteomes" id="UP000076078"/>
    </source>
</evidence>
<dbReference type="OMA" id="NDYSEQC"/>
<dbReference type="OrthoDB" id="10258877at2759"/>
<dbReference type="Pfam" id="PF10241">
    <property type="entry name" value="KxDL"/>
    <property type="match status" value="1"/>
</dbReference>
<dbReference type="EMBL" id="LODT01000020">
    <property type="protein sequence ID" value="KYQ99951.1"/>
    <property type="molecule type" value="Genomic_DNA"/>
</dbReference>
<protein>
    <recommendedName>
        <fullName evidence="2">KxDL domain-containing protein</fullName>
    </recommendedName>
</protein>
<comment type="similarity">
    <text evidence="1">Belongs to the KXD1 family.</text>
</comment>
<feature type="domain" description="KxDL" evidence="2">
    <location>
        <begin position="18"/>
        <end position="99"/>
    </location>
</feature>
<dbReference type="InterPro" id="IPR039843">
    <property type="entry name" value="KXD1-like"/>
</dbReference>
<comment type="caution">
    <text evidence="3">The sequence shown here is derived from an EMBL/GenBank/DDBJ whole genome shotgun (WGS) entry which is preliminary data.</text>
</comment>
<name>A0A152A128_TIELA</name>
<dbReference type="Proteomes" id="UP000076078">
    <property type="component" value="Unassembled WGS sequence"/>
</dbReference>
<gene>
    <name evidence="3" type="ORF">DLAC_03919</name>
</gene>
<sequence>MTEKTEVTASKTITQEILNFSNDSDVNDILNLQTEVLKKQYETNNTLNHFNEFSQQKFNQISADFEKNTKMIKEMKKDLDYIFKKTRSIHSILNEKFPNSVPQMEHIIDDEDDD</sequence>
<dbReference type="PANTHER" id="PTHR13511:SF0">
    <property type="entry name" value="KXDL MOTIF-CONTAINING PROTEIN 1"/>
    <property type="match status" value="1"/>
</dbReference>
<dbReference type="InParanoid" id="A0A152A128"/>